<protein>
    <recommendedName>
        <fullName evidence="8">Acyl-coenzyme A diphosphatase SCS3</fullName>
        <ecNumber evidence="8">3.6.1.-</ecNumber>
    </recommendedName>
    <alternativeName>
        <fullName evidence="8">FIT family protein SCS3</fullName>
    </alternativeName>
</protein>
<evidence type="ECO:0000256" key="7">
    <source>
        <dbReference type="ARBA" id="ARBA00023136"/>
    </source>
</evidence>
<comment type="subcellular location">
    <subcellularLocation>
        <location evidence="1 8">Endoplasmic reticulum membrane</location>
        <topology evidence="1 8">Multi-pass membrane protein</topology>
    </subcellularLocation>
</comment>
<feature type="transmembrane region" description="Helical" evidence="9">
    <location>
        <begin position="109"/>
        <end position="128"/>
    </location>
</feature>
<keyword evidence="11" id="KW-1185">Reference proteome</keyword>
<name>A0A1E4T389_9ASCO</name>
<evidence type="ECO:0000256" key="4">
    <source>
        <dbReference type="ARBA" id="ARBA00022824"/>
    </source>
</evidence>
<comment type="catalytic activity">
    <reaction evidence="8">
        <text>(5Z,8Z,11Z,14Z)-eicosatetraenoyl-CoA + H2O = S-(5Z,8Z,11Z,14Z-eicosatetraenoyl)-4'-phosphopantetheine + adenosine 3',5'-bisphosphate + 2 H(+)</text>
        <dbReference type="Rhea" id="RHEA:65568"/>
        <dbReference type="ChEBI" id="CHEBI:15377"/>
        <dbReference type="ChEBI" id="CHEBI:15378"/>
        <dbReference type="ChEBI" id="CHEBI:57368"/>
        <dbReference type="ChEBI" id="CHEBI:58343"/>
        <dbReference type="ChEBI" id="CHEBI:156554"/>
    </reaction>
</comment>
<comment type="catalytic activity">
    <reaction evidence="8">
        <text>an acyl-CoA + H2O = an acyl-4'-phosphopantetheine + adenosine 3',5'-bisphosphate + 2 H(+)</text>
        <dbReference type="Rhea" id="RHEA:50044"/>
        <dbReference type="ChEBI" id="CHEBI:15377"/>
        <dbReference type="ChEBI" id="CHEBI:15378"/>
        <dbReference type="ChEBI" id="CHEBI:58342"/>
        <dbReference type="ChEBI" id="CHEBI:58343"/>
        <dbReference type="ChEBI" id="CHEBI:132023"/>
    </reaction>
</comment>
<feature type="transmembrane region" description="Helical" evidence="9">
    <location>
        <begin position="252"/>
        <end position="274"/>
    </location>
</feature>
<feature type="transmembrane region" description="Helical" evidence="9">
    <location>
        <begin position="197"/>
        <end position="215"/>
    </location>
</feature>
<dbReference type="Pfam" id="PF10261">
    <property type="entry name" value="FIT"/>
    <property type="match status" value="1"/>
</dbReference>
<dbReference type="HAMAP" id="MF_03231">
    <property type="entry name" value="SCS3"/>
    <property type="match status" value="1"/>
</dbReference>
<dbReference type="GO" id="GO:0010945">
    <property type="term" value="F:coenzyme A diphosphatase activity"/>
    <property type="evidence" value="ECO:0007669"/>
    <property type="project" value="InterPro"/>
</dbReference>
<evidence type="ECO:0000256" key="3">
    <source>
        <dbReference type="ARBA" id="ARBA00022801"/>
    </source>
</evidence>
<feature type="transmembrane region" description="Helical" evidence="9">
    <location>
        <begin position="280"/>
        <end position="297"/>
    </location>
</feature>
<dbReference type="PANTHER" id="PTHR23129">
    <property type="entry name" value="ACYL-COENZYME A DIPHOSPHATASE FITM2"/>
    <property type="match status" value="1"/>
</dbReference>
<comment type="catalytic activity">
    <reaction evidence="8">
        <text>hexadecanoyl-CoA + H2O = S-hexadecanoyl-4'-phosphopantetheine + adenosine 3',5'-bisphosphate + 2 H(+)</text>
        <dbReference type="Rhea" id="RHEA:50032"/>
        <dbReference type="ChEBI" id="CHEBI:15377"/>
        <dbReference type="ChEBI" id="CHEBI:15378"/>
        <dbReference type="ChEBI" id="CHEBI:57379"/>
        <dbReference type="ChEBI" id="CHEBI:58343"/>
        <dbReference type="ChEBI" id="CHEBI:132018"/>
    </reaction>
</comment>
<keyword evidence="8" id="KW-0444">Lipid biosynthesis</keyword>
<dbReference type="OrthoDB" id="5579088at2759"/>
<evidence type="ECO:0000256" key="6">
    <source>
        <dbReference type="ARBA" id="ARBA00023098"/>
    </source>
</evidence>
<accession>A0A1E4T389</accession>
<feature type="active site" evidence="8">
    <location>
        <position position="274"/>
    </location>
</feature>
<evidence type="ECO:0000256" key="1">
    <source>
        <dbReference type="ARBA" id="ARBA00004477"/>
    </source>
</evidence>
<keyword evidence="6" id="KW-0443">Lipid metabolism</keyword>
<gene>
    <name evidence="8" type="primary">SCS3</name>
    <name evidence="8" type="synonym">FIT2B</name>
    <name evidence="10" type="ORF">CANARDRAFT_197102</name>
</gene>
<keyword evidence="8" id="KW-0594">Phospholipid biosynthesis</keyword>
<comment type="catalytic activity">
    <reaction evidence="8">
        <text>(9Z)-octadecenoyl-CoA + H2O = S-(9Z-octadecenoyl)-4'-phosphopantetheine + adenosine 3',5'-bisphosphate + 2 H(+)</text>
        <dbReference type="Rhea" id="RHEA:65564"/>
        <dbReference type="ChEBI" id="CHEBI:15377"/>
        <dbReference type="ChEBI" id="CHEBI:15378"/>
        <dbReference type="ChEBI" id="CHEBI:57387"/>
        <dbReference type="ChEBI" id="CHEBI:58343"/>
        <dbReference type="ChEBI" id="CHEBI:156553"/>
    </reaction>
</comment>
<dbReference type="InterPro" id="IPR019388">
    <property type="entry name" value="FIT"/>
</dbReference>
<keyword evidence="2 8" id="KW-0812">Transmembrane</keyword>
<dbReference type="GO" id="GO:0005789">
    <property type="term" value="C:endoplasmic reticulum membrane"/>
    <property type="evidence" value="ECO:0007669"/>
    <property type="project" value="UniProtKB-SubCell"/>
</dbReference>
<comment type="similarity">
    <text evidence="8">Belongs to the FIT family. Fungal FIT2B/SCS3 subfamily.</text>
</comment>
<evidence type="ECO:0000256" key="8">
    <source>
        <dbReference type="HAMAP-Rule" id="MF_03231"/>
    </source>
</evidence>
<dbReference type="AlphaFoldDB" id="A0A1E4T389"/>
<evidence type="ECO:0000313" key="10">
    <source>
        <dbReference type="EMBL" id="ODV86192.1"/>
    </source>
</evidence>
<keyword evidence="3 8" id="KW-0378">Hydrolase</keyword>
<sequence length="298" mass="34919">MDQNYIKSHTNILNAKLSKISNKLHISNTQFLIALIYPIIIILGQLSYLFSPTETSENYFTSKSNFFNVLFVKVGWFWNTLIYILLILDVQFGKFNTRLARDTSKLTKSLKRFGIVTLLWFFYSQWFFGMPLMDKIFILTGGSCYNIPETIKGIRDYGKPITNTVVGNLYSSNDVSSFTCRRLKGKWYGGHDPSGHIYLLSLSSMFLLIECFEFYNLNDLIMQLQNFKSTILNLYNTKKFEYLKQLLLEYPLIWVGLLIGLWFWMLLMTSIYFHSLIEKLFGLMFGYLSAYIALYFIK</sequence>
<feature type="transmembrane region" description="Helical" evidence="9">
    <location>
        <begin position="31"/>
        <end position="50"/>
    </location>
</feature>
<keyword evidence="8" id="KW-1208">Phospholipid metabolism</keyword>
<dbReference type="GO" id="GO:0008654">
    <property type="term" value="P:phospholipid biosynthetic process"/>
    <property type="evidence" value="ECO:0007669"/>
    <property type="project" value="UniProtKB-KW"/>
</dbReference>
<dbReference type="Proteomes" id="UP000094801">
    <property type="component" value="Unassembled WGS sequence"/>
</dbReference>
<dbReference type="GO" id="GO:0140042">
    <property type="term" value="P:lipid droplet formation"/>
    <property type="evidence" value="ECO:0007669"/>
    <property type="project" value="UniProtKB-UniRule"/>
</dbReference>
<feature type="transmembrane region" description="Helical" evidence="9">
    <location>
        <begin position="70"/>
        <end position="88"/>
    </location>
</feature>
<evidence type="ECO:0000313" key="11">
    <source>
        <dbReference type="Proteomes" id="UP000094801"/>
    </source>
</evidence>
<dbReference type="EMBL" id="KV453850">
    <property type="protein sequence ID" value="ODV86192.1"/>
    <property type="molecule type" value="Genomic_DNA"/>
</dbReference>
<keyword evidence="7 8" id="KW-0472">Membrane</keyword>
<feature type="active site" evidence="8">
    <location>
        <position position="196"/>
    </location>
</feature>
<organism evidence="10 11">
    <name type="scientific">[Candida] arabinofermentans NRRL YB-2248</name>
    <dbReference type="NCBI Taxonomy" id="983967"/>
    <lineage>
        <taxon>Eukaryota</taxon>
        <taxon>Fungi</taxon>
        <taxon>Dikarya</taxon>
        <taxon>Ascomycota</taxon>
        <taxon>Saccharomycotina</taxon>
        <taxon>Pichiomycetes</taxon>
        <taxon>Pichiales</taxon>
        <taxon>Pichiaceae</taxon>
        <taxon>Ogataea</taxon>
        <taxon>Ogataea/Candida clade</taxon>
    </lineage>
</organism>
<reference evidence="11" key="1">
    <citation type="submission" date="2016-04" db="EMBL/GenBank/DDBJ databases">
        <title>Comparative genomics of biotechnologically important yeasts.</title>
        <authorList>
            <consortium name="DOE Joint Genome Institute"/>
            <person name="Riley R."/>
            <person name="Haridas S."/>
            <person name="Wolfe K.H."/>
            <person name="Lopes M.R."/>
            <person name="Hittinger C.T."/>
            <person name="Goker M."/>
            <person name="Salamov A."/>
            <person name="Wisecaver J."/>
            <person name="Long T.M."/>
            <person name="Aerts A.L."/>
            <person name="Barry K."/>
            <person name="Choi C."/>
            <person name="Clum A."/>
            <person name="Coughlan A.Y."/>
            <person name="Deshpande S."/>
            <person name="Douglass A.P."/>
            <person name="Hanson S.J."/>
            <person name="Klenk H.-P."/>
            <person name="Labutti K."/>
            <person name="Lapidus A."/>
            <person name="Lindquist E."/>
            <person name="Lipzen A."/>
            <person name="Meier-Kolthoff J.P."/>
            <person name="Ohm R.A."/>
            <person name="Otillar R.P."/>
            <person name="Pangilinan J."/>
            <person name="Peng Y."/>
            <person name="Rokas A."/>
            <person name="Rosa C.A."/>
            <person name="Scheuner C."/>
            <person name="Sibirny A.A."/>
            <person name="Slot J.C."/>
            <person name="Stielow J.B."/>
            <person name="Sun H."/>
            <person name="Kurtzman C.P."/>
            <person name="Blackwell M."/>
            <person name="Grigoriev I.V."/>
            <person name="Jeffries T.W."/>
        </authorList>
    </citation>
    <scope>NUCLEOTIDE SEQUENCE [LARGE SCALE GENOMIC DNA]</scope>
    <source>
        <strain evidence="11">NRRL YB-2248</strain>
    </source>
</reference>
<comment type="function">
    <text evidence="8">Fatty acyl-coenzyme A (CoA) diphosphatase that hydrolyzes fatty acyl-CoA to yield acyl-4'-phosphopantetheine and adenosine 3',5'-bisphosphate. Preferentially hydrolyzes unsaturated long-chain acyl-CoA substrates in the endoplasmic reticulum (ER) lumen. This catalytic activity is required for maintaining ER structure and for lipid droplets (LDs) biogenesis, which are lipid storage organelles involved in maintaining lipid and energy homeostasis. May directly bind to diacylglycerol (DAGs) and triacylglycerol, which is also important for LD biogenesis. May support directional budding of nacent LDs from the ER into the cytosol by reducing DAG levels at sites of LD formation. May play a role in the regulation of cell morphology and cytoskeletal organization. Involved in phospholipid biosynthesis.</text>
</comment>
<dbReference type="STRING" id="983967.A0A1E4T389"/>
<dbReference type="EC" id="3.6.1.-" evidence="8"/>
<evidence type="ECO:0000256" key="9">
    <source>
        <dbReference type="SAM" id="Phobius"/>
    </source>
</evidence>
<dbReference type="InterPro" id="IPR046400">
    <property type="entry name" value="SCS3"/>
</dbReference>
<dbReference type="PANTHER" id="PTHR23129:SF0">
    <property type="entry name" value="ACYL-COENZYME A DIPHOSPHATASE FITM2"/>
    <property type="match status" value="1"/>
</dbReference>
<proteinExistence type="inferred from homology"/>
<evidence type="ECO:0000256" key="2">
    <source>
        <dbReference type="ARBA" id="ARBA00022692"/>
    </source>
</evidence>
<evidence type="ECO:0000256" key="5">
    <source>
        <dbReference type="ARBA" id="ARBA00022989"/>
    </source>
</evidence>
<keyword evidence="5 8" id="KW-1133">Transmembrane helix</keyword>
<keyword evidence="4 8" id="KW-0256">Endoplasmic reticulum</keyword>